<dbReference type="SMART" id="SM00508">
    <property type="entry name" value="PostSET"/>
    <property type="match status" value="1"/>
</dbReference>
<dbReference type="GO" id="GO:0032259">
    <property type="term" value="P:methylation"/>
    <property type="evidence" value="ECO:0007669"/>
    <property type="project" value="UniProtKB-KW"/>
</dbReference>
<keyword evidence="7 8" id="KW-0539">Nucleus</keyword>
<dbReference type="GO" id="GO:0008270">
    <property type="term" value="F:zinc ion binding"/>
    <property type="evidence" value="ECO:0007669"/>
    <property type="project" value="InterPro"/>
</dbReference>
<evidence type="ECO:0000256" key="2">
    <source>
        <dbReference type="ARBA" id="ARBA00022454"/>
    </source>
</evidence>
<keyword evidence="15" id="KW-1185">Reference proteome</keyword>
<dbReference type="GO" id="GO:0005634">
    <property type="term" value="C:nucleus"/>
    <property type="evidence" value="ECO:0007669"/>
    <property type="project" value="UniProtKB-SubCell"/>
</dbReference>
<evidence type="ECO:0000256" key="7">
    <source>
        <dbReference type="ARBA" id="ARBA00023242"/>
    </source>
</evidence>
<sequence length="1108" mass="121361">MSEVVEIRRLPCVRDFPKGCGPGAMVADQKPKEELPPPAAESQQIAVRDFPKGSSPQAMVVDQKPKEELPPPASESQQIAASNRVVESPAGSAAKLPSSEVEGKILVSIQNEEHVECAAPVGCLEPPVMDSPLMVSGNMAAAEANRDGEADQGMRDPSKSKQDDKLTPQQLLSNGLEQPKASYVSGPDGSSSADGIQKRKCVSKMYPPPRKATVMAVRNFPIGCGPSAPRMTREQALKVVADASSEGKSLIEDKQPTEDQQLTAGKDLADAKIPAGNETAKRMEERIELRNIEDETVKEQVRETKLSDPLPPPNIKISEEENDQLMVKETVSEENRDNRILVMATPDKSLNEQAIEPLSNNLEAQMCKTPGPSKLADKRLSSGKSTDKLVKSGNVSKSVKRKFSCAIADEGALIERKNYAENSEACGQRLIILALMASPHCPWRQGRKSGTPGSRSALTPKSKVRREGTISCRQPALPKLKREPTISDTQLALDKPKDGTASDMQLDLDELKGEDTTLDMQFGSEEVKDESFASHYEENEGAITLYQGSSEPCIAVPPLSVYDGSGKMCVNVPPLGPSGWDYSGSSRQDIAARLEVRRVLRLFQVICRKLLQGEEAKSNGSGNIKRVDLNAAQILKRKGEWVNSNKQFIGIVPGVEVGDEFQYRVELSIIGLHRPFQGGIDAVKKDGISVASSIVASGGYKDDMDSSDVLIYSGSGGNRAGANKPPEDQKLERGNLALKNSIDAKTPVRVIHGIKEMKGGSSHDTKPKLVSTFTYAGLYLVEKYWQEKGPHGFNVFKFQLRRMPGQPELALSEVKRSKRSKVREGLCVKDISDGKEKIPICVINTINDECPPPFKYITKMKYPSWHTKTPPKGCDCKNGCSESGNCACAVKNGGEIPFNFNGAIVQAKPLVYECGPSCKCPPSCHNRVSQRGIQIPLEIFRTNKMGWGVRSLYSIPSGSFICEYVGELLKDTEADKRSNDEYLFDIGHNYDDHSLWEGLPSLIPELNTSSQCDTVDDVGFTIDAAEYGNVGRFINHSCSPNLYAQNVLYDHDDRRIPHIMLFAAENIPPLQELTYHYNYTIDEVHDAEGNIKKKDCYCGSPECTGRLY</sequence>
<dbReference type="Gene3D" id="2.170.270.10">
    <property type="entry name" value="SET domain"/>
    <property type="match status" value="1"/>
</dbReference>
<dbReference type="SUPFAM" id="SSF82199">
    <property type="entry name" value="SET domain"/>
    <property type="match status" value="1"/>
</dbReference>
<reference evidence="14 15" key="1">
    <citation type="submission" date="2023-10" db="EMBL/GenBank/DDBJ databases">
        <title>Chromosome-scale genome assembly provides insights into flower coloration mechanisms of Canna indica.</title>
        <authorList>
            <person name="Li C."/>
        </authorList>
    </citation>
    <scope>NUCLEOTIDE SEQUENCE [LARGE SCALE GENOMIC DNA]</scope>
    <source>
        <tissue evidence="14">Flower</tissue>
    </source>
</reference>
<dbReference type="InterPro" id="IPR036987">
    <property type="entry name" value="SRA-YDG_sf"/>
</dbReference>
<dbReference type="SMART" id="SM00317">
    <property type="entry name" value="SET"/>
    <property type="match status" value="1"/>
</dbReference>
<feature type="domain" description="YDG" evidence="13">
    <location>
        <begin position="650"/>
        <end position="802"/>
    </location>
</feature>
<dbReference type="InterPro" id="IPR003105">
    <property type="entry name" value="SRA_YDG"/>
</dbReference>
<evidence type="ECO:0000256" key="6">
    <source>
        <dbReference type="ARBA" id="ARBA00022853"/>
    </source>
</evidence>
<keyword evidence="2" id="KW-0158">Chromosome</keyword>
<dbReference type="PROSITE" id="PS50868">
    <property type="entry name" value="POST_SET"/>
    <property type="match status" value="1"/>
</dbReference>
<evidence type="ECO:0000256" key="1">
    <source>
        <dbReference type="ARBA" id="ARBA00004286"/>
    </source>
</evidence>
<dbReference type="Gene3D" id="2.30.280.10">
    <property type="entry name" value="SRA-YDG"/>
    <property type="match status" value="1"/>
</dbReference>
<dbReference type="PANTHER" id="PTHR45660:SF46">
    <property type="entry name" value="HISTONE-LYSINE N-METHYLTRANSFERASE, H3 LYSINE-9 SPECIFIC SUVH6"/>
    <property type="match status" value="1"/>
</dbReference>
<dbReference type="PROSITE" id="PS51015">
    <property type="entry name" value="YDG"/>
    <property type="match status" value="1"/>
</dbReference>
<feature type="domain" description="SET" evidence="10">
    <location>
        <begin position="935"/>
        <end position="1078"/>
    </location>
</feature>
<dbReference type="GO" id="GO:0003690">
    <property type="term" value="F:double-stranded DNA binding"/>
    <property type="evidence" value="ECO:0007669"/>
    <property type="project" value="TreeGrafter"/>
</dbReference>
<evidence type="ECO:0000259" key="13">
    <source>
        <dbReference type="PROSITE" id="PS51015"/>
    </source>
</evidence>
<evidence type="ECO:0000256" key="4">
    <source>
        <dbReference type="ARBA" id="ARBA00022679"/>
    </source>
</evidence>
<accession>A0AAQ3QC04</accession>
<evidence type="ECO:0000256" key="5">
    <source>
        <dbReference type="ARBA" id="ARBA00022691"/>
    </source>
</evidence>
<evidence type="ECO:0000259" key="10">
    <source>
        <dbReference type="PROSITE" id="PS50280"/>
    </source>
</evidence>
<dbReference type="SMART" id="SM00466">
    <property type="entry name" value="SRA"/>
    <property type="match status" value="1"/>
</dbReference>
<dbReference type="EMBL" id="CP136893">
    <property type="protein sequence ID" value="WOL03000.1"/>
    <property type="molecule type" value="Genomic_DNA"/>
</dbReference>
<comment type="subcellular location">
    <subcellularLocation>
        <location evidence="1">Chromosome</location>
    </subcellularLocation>
    <subcellularLocation>
        <location evidence="8">Nucleus</location>
    </subcellularLocation>
</comment>
<keyword evidence="4" id="KW-0808">Transferase</keyword>
<dbReference type="InterPro" id="IPR051357">
    <property type="entry name" value="H3K9_HMTase_SUVAR3-9"/>
</dbReference>
<evidence type="ECO:0000256" key="3">
    <source>
        <dbReference type="ARBA" id="ARBA00022603"/>
    </source>
</evidence>
<evidence type="ECO:0000313" key="15">
    <source>
        <dbReference type="Proteomes" id="UP001327560"/>
    </source>
</evidence>
<dbReference type="PROSITE" id="PS50867">
    <property type="entry name" value="PRE_SET"/>
    <property type="match status" value="1"/>
</dbReference>
<dbReference type="InterPro" id="IPR025794">
    <property type="entry name" value="H3-K9-MeTrfase_plant"/>
</dbReference>
<dbReference type="Pfam" id="PF05033">
    <property type="entry name" value="Pre-SET"/>
    <property type="match status" value="1"/>
</dbReference>
<keyword evidence="6" id="KW-0156">Chromatin regulator</keyword>
<dbReference type="Pfam" id="PF00856">
    <property type="entry name" value="SET"/>
    <property type="match status" value="1"/>
</dbReference>
<dbReference type="InterPro" id="IPR007728">
    <property type="entry name" value="Pre-SET_dom"/>
</dbReference>
<gene>
    <name evidence="14" type="ORF">Cni_G11720</name>
</gene>
<feature type="domain" description="Post-SET" evidence="12">
    <location>
        <begin position="1092"/>
        <end position="1108"/>
    </location>
</feature>
<feature type="domain" description="Pre-SET" evidence="11">
    <location>
        <begin position="872"/>
        <end position="932"/>
    </location>
</feature>
<dbReference type="AlphaFoldDB" id="A0AAQ3QC04"/>
<dbReference type="PROSITE" id="PS50280">
    <property type="entry name" value="SET"/>
    <property type="match status" value="1"/>
</dbReference>
<keyword evidence="5" id="KW-0949">S-adenosyl-L-methionine</keyword>
<dbReference type="InterPro" id="IPR046341">
    <property type="entry name" value="SET_dom_sf"/>
</dbReference>
<dbReference type="InterPro" id="IPR001214">
    <property type="entry name" value="SET_dom"/>
</dbReference>
<feature type="compositionally biased region" description="Basic and acidic residues" evidence="9">
    <location>
        <begin position="144"/>
        <end position="166"/>
    </location>
</feature>
<keyword evidence="3" id="KW-0489">Methyltransferase</keyword>
<protein>
    <submittedName>
        <fullName evidence="14">Histone-lysine N-methyltransferase, H3 lysine-9 specific SUVH4-like</fullName>
    </submittedName>
</protein>
<dbReference type="Proteomes" id="UP001327560">
    <property type="component" value="Chromosome 4"/>
</dbReference>
<feature type="region of interest" description="Disordered" evidence="9">
    <location>
        <begin position="298"/>
        <end position="317"/>
    </location>
</feature>
<dbReference type="SUPFAM" id="SSF88697">
    <property type="entry name" value="PUA domain-like"/>
    <property type="match status" value="1"/>
</dbReference>
<feature type="compositionally biased region" description="Polar residues" evidence="9">
    <location>
        <begin position="167"/>
        <end position="176"/>
    </location>
</feature>
<dbReference type="Pfam" id="PF02182">
    <property type="entry name" value="SAD_SRA"/>
    <property type="match status" value="1"/>
</dbReference>
<organism evidence="14 15">
    <name type="scientific">Canna indica</name>
    <name type="common">Indian-shot</name>
    <dbReference type="NCBI Taxonomy" id="4628"/>
    <lineage>
        <taxon>Eukaryota</taxon>
        <taxon>Viridiplantae</taxon>
        <taxon>Streptophyta</taxon>
        <taxon>Embryophyta</taxon>
        <taxon>Tracheophyta</taxon>
        <taxon>Spermatophyta</taxon>
        <taxon>Magnoliopsida</taxon>
        <taxon>Liliopsida</taxon>
        <taxon>Zingiberales</taxon>
        <taxon>Cannaceae</taxon>
        <taxon>Canna</taxon>
    </lineage>
</organism>
<feature type="region of interest" description="Disordered" evidence="9">
    <location>
        <begin position="18"/>
        <end position="100"/>
    </location>
</feature>
<evidence type="ECO:0000256" key="8">
    <source>
        <dbReference type="PROSITE-ProRule" id="PRU00358"/>
    </source>
</evidence>
<evidence type="ECO:0000259" key="11">
    <source>
        <dbReference type="PROSITE" id="PS50867"/>
    </source>
</evidence>
<dbReference type="GO" id="GO:0042054">
    <property type="term" value="F:histone methyltransferase activity"/>
    <property type="evidence" value="ECO:0007669"/>
    <property type="project" value="InterPro"/>
</dbReference>
<evidence type="ECO:0000256" key="9">
    <source>
        <dbReference type="SAM" id="MobiDB-lite"/>
    </source>
</evidence>
<dbReference type="InterPro" id="IPR003616">
    <property type="entry name" value="Post-SET_dom"/>
</dbReference>
<dbReference type="InterPro" id="IPR015947">
    <property type="entry name" value="PUA-like_sf"/>
</dbReference>
<name>A0AAQ3QC04_9LILI</name>
<evidence type="ECO:0000313" key="14">
    <source>
        <dbReference type="EMBL" id="WOL03000.1"/>
    </source>
</evidence>
<evidence type="ECO:0000259" key="12">
    <source>
        <dbReference type="PROSITE" id="PS50868"/>
    </source>
</evidence>
<dbReference type="PROSITE" id="PS51575">
    <property type="entry name" value="SAM_MT43_SUVAR39_2"/>
    <property type="match status" value="1"/>
</dbReference>
<feature type="region of interest" description="Disordered" evidence="9">
    <location>
        <begin position="443"/>
        <end position="468"/>
    </location>
</feature>
<feature type="region of interest" description="Disordered" evidence="9">
    <location>
        <begin position="135"/>
        <end position="200"/>
    </location>
</feature>
<proteinExistence type="predicted"/>
<dbReference type="GO" id="GO:0005694">
    <property type="term" value="C:chromosome"/>
    <property type="evidence" value="ECO:0007669"/>
    <property type="project" value="UniProtKB-SubCell"/>
</dbReference>
<dbReference type="SMART" id="SM00468">
    <property type="entry name" value="PreSET"/>
    <property type="match status" value="1"/>
</dbReference>
<dbReference type="PANTHER" id="PTHR45660">
    <property type="entry name" value="HISTONE-LYSINE N-METHYLTRANSFERASE SETMAR"/>
    <property type="match status" value="1"/>
</dbReference>